<dbReference type="SUPFAM" id="SSF81324">
    <property type="entry name" value="Voltage-gated potassium channels"/>
    <property type="match status" value="4"/>
</dbReference>
<feature type="region of interest" description="Disordered" evidence="16">
    <location>
        <begin position="193"/>
        <end position="237"/>
    </location>
</feature>
<evidence type="ECO:0000256" key="1">
    <source>
        <dbReference type="ARBA" id="ARBA00004651"/>
    </source>
</evidence>
<feature type="transmembrane region" description="Helical" evidence="17">
    <location>
        <begin position="692"/>
        <end position="711"/>
    </location>
</feature>
<feature type="non-terminal residue" evidence="19">
    <location>
        <position position="2301"/>
    </location>
</feature>
<evidence type="ECO:0000259" key="18">
    <source>
        <dbReference type="Pfam" id="PF00520"/>
    </source>
</evidence>
<feature type="transmembrane region" description="Helical" evidence="17">
    <location>
        <begin position="936"/>
        <end position="955"/>
    </location>
</feature>
<feature type="transmembrane region" description="Helical" evidence="17">
    <location>
        <begin position="1103"/>
        <end position="1128"/>
    </location>
</feature>
<feature type="region of interest" description="Disordered" evidence="16">
    <location>
        <begin position="522"/>
        <end position="541"/>
    </location>
</feature>
<dbReference type="EMBL" id="KV454540">
    <property type="protein sequence ID" value="ODV67519.1"/>
    <property type="molecule type" value="Genomic_DNA"/>
</dbReference>
<feature type="transmembrane region" description="Helical" evidence="17">
    <location>
        <begin position="1024"/>
        <end position="1049"/>
    </location>
</feature>
<feature type="compositionally biased region" description="Basic and acidic residues" evidence="16">
    <location>
        <begin position="571"/>
        <end position="581"/>
    </location>
</feature>
<dbReference type="InterPro" id="IPR050599">
    <property type="entry name" value="VDCC_alpha-1_subunit"/>
</dbReference>
<feature type="compositionally biased region" description="Low complexity" evidence="16">
    <location>
        <begin position="2185"/>
        <end position="2196"/>
    </location>
</feature>
<feature type="transmembrane region" description="Helical" evidence="17">
    <location>
        <begin position="1740"/>
        <end position="1756"/>
    </location>
</feature>
<evidence type="ECO:0000313" key="20">
    <source>
        <dbReference type="Proteomes" id="UP000095085"/>
    </source>
</evidence>
<comment type="subcellular location">
    <subcellularLocation>
        <location evidence="1">Cell membrane</location>
        <topology evidence="1">Multi-pass membrane protein</topology>
    </subcellularLocation>
</comment>
<feature type="region of interest" description="Disordered" evidence="16">
    <location>
        <begin position="52"/>
        <end position="175"/>
    </location>
</feature>
<evidence type="ECO:0000256" key="3">
    <source>
        <dbReference type="ARBA" id="ARBA00022475"/>
    </source>
</evidence>
<dbReference type="RefSeq" id="XP_020076586.1">
    <property type="nucleotide sequence ID" value="XM_020224047.1"/>
</dbReference>
<protein>
    <recommendedName>
        <fullName evidence="15">Calcium-channel protein CCH1</fullName>
    </recommendedName>
</protein>
<keyword evidence="7" id="KW-0106">Calcium</keyword>
<feature type="compositionally biased region" description="Polar residues" evidence="16">
    <location>
        <begin position="329"/>
        <end position="338"/>
    </location>
</feature>
<feature type="region of interest" description="Disordered" evidence="16">
    <location>
        <begin position="320"/>
        <end position="339"/>
    </location>
</feature>
<dbReference type="PANTHER" id="PTHR45628">
    <property type="entry name" value="VOLTAGE-DEPENDENT CALCIUM CHANNEL TYPE A SUBUNIT ALPHA-1"/>
    <property type="match status" value="1"/>
</dbReference>
<feature type="compositionally biased region" description="Polar residues" evidence="16">
    <location>
        <begin position="52"/>
        <end position="83"/>
    </location>
</feature>
<evidence type="ECO:0000256" key="16">
    <source>
        <dbReference type="SAM" id="MobiDB-lite"/>
    </source>
</evidence>
<feature type="compositionally biased region" description="Basic and acidic residues" evidence="16">
    <location>
        <begin position="2278"/>
        <end position="2301"/>
    </location>
</feature>
<feature type="transmembrane region" description="Helical" evidence="17">
    <location>
        <begin position="1571"/>
        <end position="1593"/>
    </location>
</feature>
<feature type="transmembrane region" description="Helical" evidence="17">
    <location>
        <begin position="991"/>
        <end position="1012"/>
    </location>
</feature>
<evidence type="ECO:0000256" key="2">
    <source>
        <dbReference type="ARBA" id="ARBA00022448"/>
    </source>
</evidence>
<proteinExistence type="inferred from homology"/>
<keyword evidence="5" id="KW-0107">Calcium channel</keyword>
<feature type="region of interest" description="Disordered" evidence="16">
    <location>
        <begin position="263"/>
        <end position="313"/>
    </location>
</feature>
<evidence type="ECO:0000256" key="5">
    <source>
        <dbReference type="ARBA" id="ARBA00022673"/>
    </source>
</evidence>
<feature type="domain" description="Ion transport" evidence="18">
    <location>
        <begin position="900"/>
        <end position="1132"/>
    </location>
</feature>
<evidence type="ECO:0000256" key="8">
    <source>
        <dbReference type="ARBA" id="ARBA00022882"/>
    </source>
</evidence>
<keyword evidence="12" id="KW-0325">Glycoprotein</keyword>
<feature type="domain" description="Ion transport" evidence="18">
    <location>
        <begin position="1329"/>
        <end position="1602"/>
    </location>
</feature>
<feature type="domain" description="Ion transport" evidence="18">
    <location>
        <begin position="1649"/>
        <end position="1897"/>
    </location>
</feature>
<comment type="similarity">
    <text evidence="14">Belongs to the calcium channel alpha-1 subunit (TC 1.A.1.11) family.</text>
</comment>
<dbReference type="GO" id="GO:0008331">
    <property type="term" value="F:high voltage-gated calcium channel activity"/>
    <property type="evidence" value="ECO:0007669"/>
    <property type="project" value="TreeGrafter"/>
</dbReference>
<keyword evidence="9 17" id="KW-1133">Transmembrane helix</keyword>
<feature type="region of interest" description="Disordered" evidence="16">
    <location>
        <begin position="2179"/>
        <end position="2227"/>
    </location>
</feature>
<dbReference type="FunFam" id="1.10.287.70:FF:000093">
    <property type="entry name" value="Calcium channel subunit Cch1"/>
    <property type="match status" value="1"/>
</dbReference>
<evidence type="ECO:0000256" key="6">
    <source>
        <dbReference type="ARBA" id="ARBA00022692"/>
    </source>
</evidence>
<dbReference type="Proteomes" id="UP000095085">
    <property type="component" value="Unassembled WGS sequence"/>
</dbReference>
<feature type="transmembrane region" description="Helical" evidence="17">
    <location>
        <begin position="378"/>
        <end position="397"/>
    </location>
</feature>
<organism evidence="19 20">
    <name type="scientific">Hyphopichia burtonii NRRL Y-1933</name>
    <dbReference type="NCBI Taxonomy" id="984485"/>
    <lineage>
        <taxon>Eukaryota</taxon>
        <taxon>Fungi</taxon>
        <taxon>Dikarya</taxon>
        <taxon>Ascomycota</taxon>
        <taxon>Saccharomycotina</taxon>
        <taxon>Pichiomycetes</taxon>
        <taxon>Debaryomycetaceae</taxon>
        <taxon>Hyphopichia</taxon>
    </lineage>
</organism>
<feature type="region of interest" description="Disordered" evidence="16">
    <location>
        <begin position="1"/>
        <end position="22"/>
    </location>
</feature>
<dbReference type="FunFam" id="1.20.120.350:FF:000079">
    <property type="entry name" value="Calcium channel subunit Cch1"/>
    <property type="match status" value="1"/>
</dbReference>
<evidence type="ECO:0000256" key="12">
    <source>
        <dbReference type="ARBA" id="ARBA00023180"/>
    </source>
</evidence>
<dbReference type="GO" id="GO:0098703">
    <property type="term" value="P:calcium ion import across plasma membrane"/>
    <property type="evidence" value="ECO:0007669"/>
    <property type="project" value="TreeGrafter"/>
</dbReference>
<feature type="compositionally biased region" description="Basic and acidic residues" evidence="16">
    <location>
        <begin position="121"/>
        <end position="130"/>
    </location>
</feature>
<keyword evidence="8" id="KW-0851">Voltage-gated channel</keyword>
<feature type="transmembrane region" description="Helical" evidence="17">
    <location>
        <begin position="1456"/>
        <end position="1477"/>
    </location>
</feature>
<feature type="domain" description="Ion transport" evidence="18">
    <location>
        <begin position="618"/>
        <end position="849"/>
    </location>
</feature>
<keyword evidence="4" id="KW-0109">Calcium transport</keyword>
<evidence type="ECO:0000256" key="7">
    <source>
        <dbReference type="ARBA" id="ARBA00022837"/>
    </source>
</evidence>
<feature type="transmembrane region" description="Helical" evidence="17">
    <location>
        <begin position="418"/>
        <end position="441"/>
    </location>
</feature>
<dbReference type="InterPro" id="IPR005821">
    <property type="entry name" value="Ion_trans_dom"/>
</dbReference>
<feature type="transmembrane region" description="Helical" evidence="17">
    <location>
        <begin position="1399"/>
        <end position="1417"/>
    </location>
</feature>
<feature type="transmembrane region" description="Helical" evidence="17">
    <location>
        <begin position="1325"/>
        <end position="1347"/>
    </location>
</feature>
<evidence type="ECO:0000256" key="14">
    <source>
        <dbReference type="ARBA" id="ARBA00061395"/>
    </source>
</evidence>
<feature type="compositionally biased region" description="Low complexity" evidence="16">
    <location>
        <begin position="2205"/>
        <end position="2227"/>
    </location>
</feature>
<dbReference type="Gene3D" id="1.20.120.350">
    <property type="entry name" value="Voltage-gated potassium channels. Chain C"/>
    <property type="match status" value="3"/>
</dbReference>
<evidence type="ECO:0000256" key="11">
    <source>
        <dbReference type="ARBA" id="ARBA00023136"/>
    </source>
</evidence>
<feature type="compositionally biased region" description="Low complexity" evidence="16">
    <location>
        <begin position="288"/>
        <end position="303"/>
    </location>
</feature>
<accession>A0A1E4RJS1</accession>
<evidence type="ECO:0000313" key="19">
    <source>
        <dbReference type="EMBL" id="ODV67519.1"/>
    </source>
</evidence>
<evidence type="ECO:0000256" key="4">
    <source>
        <dbReference type="ARBA" id="ARBA00022568"/>
    </source>
</evidence>
<dbReference type="STRING" id="984485.A0A1E4RJS1"/>
<feature type="transmembrane region" description="Helical" evidence="17">
    <location>
        <begin position="1680"/>
        <end position="1701"/>
    </location>
</feature>
<evidence type="ECO:0000256" key="10">
    <source>
        <dbReference type="ARBA" id="ARBA00023065"/>
    </source>
</evidence>
<feature type="transmembrane region" description="Helical" evidence="17">
    <location>
        <begin position="967"/>
        <end position="985"/>
    </location>
</feature>
<dbReference type="PANTHER" id="PTHR45628:SF7">
    <property type="entry name" value="VOLTAGE-DEPENDENT CALCIUM CHANNEL TYPE A SUBUNIT ALPHA-1"/>
    <property type="match status" value="1"/>
</dbReference>
<feature type="region of interest" description="Disordered" evidence="16">
    <location>
        <begin position="2270"/>
        <end position="2301"/>
    </location>
</feature>
<keyword evidence="3" id="KW-1003">Cell membrane</keyword>
<dbReference type="Gene3D" id="1.10.238.10">
    <property type="entry name" value="EF-hand"/>
    <property type="match status" value="1"/>
</dbReference>
<sequence length="2301" mass="262983">NSHSPHSPHINSKSLFNEAAEDQDFEAIREGLSFALGNDNKDAEWFPVSSGFKATSSPERNNSNATSNEFLHSPSGINDSHLYSDNIPLDNLKISPNHTGEGTSPRPPLSARNQSFPSHLSPHDFNKRENLSPTSHSSNNIPKASKDPSILESGLLSPALNHPSSASSKFDDASPNKFSNVITRLSDRIAGTGAAASPVTDKPAQDSQLYRQKSNSSAHSSDHSSGGEASIHSPNSIPNYDRSYSYISQNTAVPATTVTDEHNNSIQIGDSTNSDNPTFSNGLGLYLSENPSNKSFNSPNSNHNPDESFHSNAGASQAGILHNLKPSDGPQSPHTATSPFKPYKFANNDSLYLFGSTLKIFSPNSKIRRFCHRLLSHHSTNLFLLSLLVLQVILLSYRQWNPMKLRGYYYHGYNWADYVLITINIFYTLEIFGKIIAYGFIDDHVMFSDLGLKYPENELKTNYFQQNHIVRFLKKLGFGKVFFRNTETTRRTEGYNKPQFSSSDEENGNLSEDLDIKEINLDENTHEKPSHKKNNPFTDDYLIRSSRVNQSEPELNNYRIQNKYERHATFADQDAHSKNEPDPSDLSDKPIIGSQRFDVTNTFIIPSNKNHLDQLQLRRAYIRNSWHRIDFLSMICFWISLLLSIGQYDAKHHIFLFRALSCLRILRLCNLTTGTTTILTACKLAIPQLIDVAIFISCFWLFFGIIGVQSFKSSLTRHCEWTNPNDSNDTYTNTDQYCGSYIGLDGKAKPYITRDGSSSDTIKGYRCPKFSKCVSGENPYAGTVNFDNILQSLEMVFIVMSANTFTDIMYYTMDSDNMAACLFFIFGIFILTVWLINVFIAVIVASFNITRMEADEQKKQRKRKKGIMDFLGFVNTDASVNNEKINLLKRQNVGLRYYYKFEFFFIIAIILDLFVQCFRSYSMSDTQRHTLYRFESAFTTVFAVEIIIRFALHFPNWRMFFTSRRNVFDLFLVIITVIIIIDPIKTRLGHGYYWLTVFQIMRFYRVVLATGITRNLWMKLMGNFRAIFDLALFYFILLFLVSIILSRYFEGTVPEDDLDDVDFPMHTLPNSFVALYVITSTENWSDILYSLQEYSRTTSSRSFGAMFLIGWFILSNMVILNIFIAVIAKTLEVSEEGKRKKQLLQFIDDMTEKLQNLDSESGLLSKIKKKVFRHKGVKDDLEKAVVNLLLSGTAVNEFLDRDPTKSEDEDTEKVKTLPSSSWKRWFQVNFWRTSNYLRNPFFTRRSQKHEITNFEPAHFAKNIITERNLLISKQNKFLKENPKFNNVFYVLKPRHRLRRFCQRLVKSSYGERIDGVEPNKIVSEIFVVVMFLATIGLVVTACYLTPLYRKYMVNLYGTLNWTFYLEVGFNVLFTLEFFIKITADGLIFTPNSYMRSSWNLIDLLVLVSLWIEFIAFLKNDGNLSRIVRGLKALRALRLLTISETAKSNFHNTIITGFWKIISAAIISLCLLFPFSIWGLNVFNGRLGYCLDGESTEGECQGEFKSTVFNWDVMSPNVYTNPQLEFDTFPTSFATLFEIVSLEGWSDLLLNVMKSTGVGTVPEDYATPFNGFFVVLFNFISIVFILTLFISVIISNYSKTTGRAYMTTDQISWYQVKKFLIQVKPSKRKDFSTLSSLERFCYRMTVEKNKYWNGLLNFVLVLHVLSLLLECFPSRHSLDTFRQAVFILASSMFVINAVMLCIGQGFKTFVKFKWNVFNFFVSVGAFLSTICSFLIRADSVFININKLFLVGILAFIIPRSNRLSQLLRFASASLPTLLSLSFTWVVIFLVFAIAMNQIFGLTKVGLHGTGNINLRSVPKALILLFRCSFGEGWNYIMEDYTVESPFCSSASSMDDSDCGNKQYAYILFMAWNIVSMYIFLNMFISLILDSFSYISHRSDYSHFIKREEVRKFKRTWQMFDPKGTGYIKPIHLPALLHSLEGAFSYHFYTGELEIKHLCGKWFKRNNPNDPYNITVNYKAIEETLNAMDIPKIRERRKSYEKFMEEAIMTMEINNDPGISFTRILLQLPLYTAFESGQCLNLIDFLERRLLIQKVEKRLHTKRVYETIAAYACRWKYKKDQRHGIKDDNIDFGKELRRHSYLANENLGVNAPSIYVTNPDDGNSDKLNESYDDEDENFPLTKSTGMSDYNIDSAGAPDINEGTTSGIYVPKSPIHIYKARNRSQNPASQSDEAQSSSQKEVPPKLYIQIPSSNSKSTSPISSHSSMSSKDDIIISQQASPFLDSNDLTNSGGGNDQISNVSLIDLTTIGETLENSSWGEALREVQSDQRSSDRSENGKDPNKE</sequence>
<dbReference type="GeneID" id="30998596"/>
<dbReference type="OrthoDB" id="416585at2759"/>
<feature type="region of interest" description="Disordered" evidence="16">
    <location>
        <begin position="2110"/>
        <end position="2143"/>
    </location>
</feature>
<feature type="transmembrane region" description="Helical" evidence="17">
    <location>
        <begin position="1713"/>
        <end position="1734"/>
    </location>
</feature>
<feature type="transmembrane region" description="Helical" evidence="17">
    <location>
        <begin position="897"/>
        <end position="916"/>
    </location>
</feature>
<name>A0A1E4RJS1_9ASCO</name>
<keyword evidence="20" id="KW-1185">Reference proteome</keyword>
<feature type="compositionally biased region" description="Polar residues" evidence="16">
    <location>
        <begin position="263"/>
        <end position="281"/>
    </location>
</feature>
<feature type="transmembrane region" description="Helical" evidence="17">
    <location>
        <begin position="1776"/>
        <end position="1798"/>
    </location>
</feature>
<reference evidence="20" key="1">
    <citation type="submission" date="2016-05" db="EMBL/GenBank/DDBJ databases">
        <title>Comparative genomics of biotechnologically important yeasts.</title>
        <authorList>
            <consortium name="DOE Joint Genome Institute"/>
            <person name="Riley R."/>
            <person name="Haridas S."/>
            <person name="Wolfe K.H."/>
            <person name="Lopes M.R."/>
            <person name="Hittinger C.T."/>
            <person name="Goker M."/>
            <person name="Salamov A."/>
            <person name="Wisecaver J."/>
            <person name="Long T.M."/>
            <person name="Aerts A.L."/>
            <person name="Barry K."/>
            <person name="Choi C."/>
            <person name="Clum A."/>
            <person name="Coughlan A.Y."/>
            <person name="Deshpande S."/>
            <person name="Douglass A.P."/>
            <person name="Hanson S.J."/>
            <person name="Klenk H.-P."/>
            <person name="Labutti K."/>
            <person name="Lapidus A."/>
            <person name="Lindquist E."/>
            <person name="Lipzen A."/>
            <person name="Meier-Kolthoff J.P."/>
            <person name="Ohm R.A."/>
            <person name="Otillar R.P."/>
            <person name="Pangilinan J."/>
            <person name="Peng Y."/>
            <person name="Rokas A."/>
            <person name="Rosa C.A."/>
            <person name="Scheuner C."/>
            <person name="Sibirny A.A."/>
            <person name="Slot J.C."/>
            <person name="Stielow J.B."/>
            <person name="Sun H."/>
            <person name="Kurtzman C.P."/>
            <person name="Blackwell M."/>
            <person name="Grigoriev I.V."/>
            <person name="Jeffries T.W."/>
        </authorList>
    </citation>
    <scope>NUCLEOTIDE SEQUENCE [LARGE SCALE GENOMIC DNA]</scope>
    <source>
        <strain evidence="20">NRRL Y-1933</strain>
    </source>
</reference>
<feature type="transmembrane region" description="Helical" evidence="17">
    <location>
        <begin position="823"/>
        <end position="849"/>
    </location>
</feature>
<dbReference type="Gene3D" id="1.10.287.70">
    <property type="match status" value="4"/>
</dbReference>
<keyword evidence="10" id="KW-0406">Ion transport</keyword>
<dbReference type="Pfam" id="PF00520">
    <property type="entry name" value="Ion_trans"/>
    <property type="match status" value="4"/>
</dbReference>
<feature type="non-terminal residue" evidence="19">
    <location>
        <position position="1"/>
    </location>
</feature>
<keyword evidence="13" id="KW-0407">Ion channel</keyword>
<dbReference type="GO" id="GO:0005891">
    <property type="term" value="C:voltage-gated calcium channel complex"/>
    <property type="evidence" value="ECO:0007669"/>
    <property type="project" value="TreeGrafter"/>
</dbReference>
<evidence type="ECO:0000256" key="13">
    <source>
        <dbReference type="ARBA" id="ARBA00023303"/>
    </source>
</evidence>
<feature type="transmembrane region" description="Helical" evidence="17">
    <location>
        <begin position="1359"/>
        <end position="1379"/>
    </location>
</feature>
<feature type="compositionally biased region" description="Low complexity" evidence="16">
    <location>
        <begin position="214"/>
        <end position="230"/>
    </location>
</feature>
<evidence type="ECO:0000256" key="15">
    <source>
        <dbReference type="ARBA" id="ARBA00067459"/>
    </source>
</evidence>
<feature type="compositionally biased region" description="Polar residues" evidence="16">
    <location>
        <begin position="131"/>
        <end position="142"/>
    </location>
</feature>
<gene>
    <name evidence="19" type="ORF">HYPBUDRAFT_99917</name>
</gene>
<dbReference type="FunFam" id="1.10.287.70:FF:000118">
    <property type="entry name" value="Calcium channel subunit Cch1"/>
    <property type="match status" value="1"/>
</dbReference>
<feature type="region of interest" description="Disordered" evidence="16">
    <location>
        <begin position="571"/>
        <end position="591"/>
    </location>
</feature>
<keyword evidence="6 17" id="KW-0812">Transmembrane</keyword>
<feature type="transmembrane region" description="Helical" evidence="17">
    <location>
        <begin position="1862"/>
        <end position="1887"/>
    </location>
</feature>
<keyword evidence="2" id="KW-0813">Transport</keyword>
<keyword evidence="11 17" id="KW-0472">Membrane</keyword>
<dbReference type="InterPro" id="IPR027359">
    <property type="entry name" value="Volt_channel_dom_sf"/>
</dbReference>
<evidence type="ECO:0000256" key="17">
    <source>
        <dbReference type="SAM" id="Phobius"/>
    </source>
</evidence>
<evidence type="ECO:0000256" key="9">
    <source>
        <dbReference type="ARBA" id="ARBA00022989"/>
    </source>
</evidence>